<dbReference type="InterPro" id="IPR004101">
    <property type="entry name" value="Mur_ligase_C"/>
</dbReference>
<reference evidence="15 16" key="1">
    <citation type="submission" date="2018-06" db="EMBL/GenBank/DDBJ databases">
        <title>Genomic Encyclopedia of Type Strains, Phase IV (KMG-IV): sequencing the most valuable type-strain genomes for metagenomic binning, comparative biology and taxonomic classification.</title>
        <authorList>
            <person name="Goeker M."/>
        </authorList>
    </citation>
    <scope>NUCLEOTIDE SEQUENCE [LARGE SCALE GENOMIC DNA]</scope>
    <source>
        <strain evidence="15 16">DSM 25532</strain>
    </source>
</reference>
<dbReference type="NCBIfam" id="TIGR01143">
    <property type="entry name" value="murF"/>
    <property type="match status" value="1"/>
</dbReference>
<comment type="similarity">
    <text evidence="10">Belongs to the MurCDEF family. MurF subfamily.</text>
</comment>
<feature type="binding site" evidence="10">
    <location>
        <begin position="113"/>
        <end position="119"/>
    </location>
    <ligand>
        <name>ATP</name>
        <dbReference type="ChEBI" id="CHEBI:30616"/>
    </ligand>
</feature>
<dbReference type="SUPFAM" id="SSF63418">
    <property type="entry name" value="MurE/MurF N-terminal domain"/>
    <property type="match status" value="1"/>
</dbReference>
<comment type="pathway">
    <text evidence="10 11">Cell wall biogenesis; peptidoglycan biosynthesis.</text>
</comment>
<dbReference type="GO" id="GO:0051301">
    <property type="term" value="P:cell division"/>
    <property type="evidence" value="ECO:0007669"/>
    <property type="project" value="UniProtKB-KW"/>
</dbReference>
<dbReference type="SUPFAM" id="SSF53244">
    <property type="entry name" value="MurD-like peptide ligases, peptide-binding domain"/>
    <property type="match status" value="1"/>
</dbReference>
<dbReference type="Gene3D" id="3.40.1190.10">
    <property type="entry name" value="Mur-like, catalytic domain"/>
    <property type="match status" value="1"/>
</dbReference>
<feature type="domain" description="Mur ligase central" evidence="14">
    <location>
        <begin position="111"/>
        <end position="297"/>
    </location>
</feature>
<evidence type="ECO:0000256" key="3">
    <source>
        <dbReference type="ARBA" id="ARBA00022618"/>
    </source>
</evidence>
<keyword evidence="2 10" id="KW-0436">Ligase</keyword>
<dbReference type="HAMAP" id="MF_02019">
    <property type="entry name" value="MurF"/>
    <property type="match status" value="1"/>
</dbReference>
<keyword evidence="6 10" id="KW-0133">Cell shape</keyword>
<keyword evidence="8 10" id="KW-0131">Cell cycle</keyword>
<gene>
    <name evidence="10" type="primary">murF</name>
    <name evidence="15" type="ORF">DES53_101875</name>
</gene>
<dbReference type="EMBL" id="QNRR01000001">
    <property type="protein sequence ID" value="RBP48075.1"/>
    <property type="molecule type" value="Genomic_DNA"/>
</dbReference>
<dbReference type="InterPro" id="IPR035911">
    <property type="entry name" value="MurE/MurF_N"/>
</dbReference>
<dbReference type="Pfam" id="PF01225">
    <property type="entry name" value="Mur_ligase"/>
    <property type="match status" value="1"/>
</dbReference>
<dbReference type="GO" id="GO:0005737">
    <property type="term" value="C:cytoplasm"/>
    <property type="evidence" value="ECO:0007669"/>
    <property type="project" value="UniProtKB-SubCell"/>
</dbReference>
<dbReference type="GO" id="GO:0009252">
    <property type="term" value="P:peptidoglycan biosynthetic process"/>
    <property type="evidence" value="ECO:0007669"/>
    <property type="project" value="UniProtKB-UniRule"/>
</dbReference>
<proteinExistence type="inferred from homology"/>
<evidence type="ECO:0000256" key="8">
    <source>
        <dbReference type="ARBA" id="ARBA00023306"/>
    </source>
</evidence>
<dbReference type="RefSeq" id="WP_113956949.1">
    <property type="nucleotide sequence ID" value="NZ_QNRR01000001.1"/>
</dbReference>
<dbReference type="InterPro" id="IPR036565">
    <property type="entry name" value="Mur-like_cat_sf"/>
</dbReference>
<dbReference type="PANTHER" id="PTHR43024:SF1">
    <property type="entry name" value="UDP-N-ACETYLMURAMOYL-TRIPEPTIDE--D-ALANYL-D-ALANINE LIGASE"/>
    <property type="match status" value="1"/>
</dbReference>
<sequence length="459" mass="48249">MIPLTVQMVVEFCEGKLIKGDTQRICRSVSTDSRKLVAGQLFIALVGDKFDGHDFVNQASQAAATAVVVSKLPADAGSLSCAVIEVPDTLVALQKLAARHRQLLKPLIVGITGSNGKTSTKDLTLAVLRKKYEAMATAGNLNNHIGVPLTLLSMEEPQNCGVVEMGMNHPGEIAPLAEIARPDAAIITNIGIAHIEYMGSREAIALEKGTLAEAVHEKGVVVLNANDEFTPAIAARCKARVITAGVNAGDVRATIHESGAQGTRFTLDFAGTAQVQIQIAVPGEHMVGNAALAAACAWHHGVSPEDIAAALGAASLTKGRLQVKSWRGVVFLDDSYNANPDSMKAGLKTLQTMQVKGRRVAVLGRMGELGPHAEQGHREVGEFAARCGMGAVYTVGPEAALISNAFTASGGQGESRNFASHDECAAHLRAWLQEGDAVLLKGSRSTAMEQVLNHLETSP</sequence>
<dbReference type="Proteomes" id="UP000253426">
    <property type="component" value="Unassembled WGS sequence"/>
</dbReference>
<evidence type="ECO:0000256" key="5">
    <source>
        <dbReference type="ARBA" id="ARBA00022840"/>
    </source>
</evidence>
<keyword evidence="4 10" id="KW-0547">Nucleotide-binding</keyword>
<accession>A0A366HX61</accession>
<protein>
    <recommendedName>
        <fullName evidence="10 11">UDP-N-acetylmuramoyl-tripeptide--D-alanyl-D-alanine ligase</fullName>
        <ecNumber evidence="10 11">6.3.2.10</ecNumber>
    </recommendedName>
    <alternativeName>
        <fullName evidence="10">D-alanyl-D-alanine-adding enzyme</fullName>
    </alternativeName>
</protein>
<dbReference type="GO" id="GO:0005524">
    <property type="term" value="F:ATP binding"/>
    <property type="evidence" value="ECO:0007669"/>
    <property type="project" value="UniProtKB-UniRule"/>
</dbReference>
<dbReference type="UniPathway" id="UPA00219"/>
<evidence type="ECO:0000256" key="7">
    <source>
        <dbReference type="ARBA" id="ARBA00022984"/>
    </source>
</evidence>
<dbReference type="Gene3D" id="3.40.1390.10">
    <property type="entry name" value="MurE/MurF, N-terminal domain"/>
    <property type="match status" value="1"/>
</dbReference>
<evidence type="ECO:0000256" key="11">
    <source>
        <dbReference type="RuleBase" id="RU004136"/>
    </source>
</evidence>
<dbReference type="SUPFAM" id="SSF53623">
    <property type="entry name" value="MurD-like peptide ligases, catalytic domain"/>
    <property type="match status" value="1"/>
</dbReference>
<dbReference type="InterPro" id="IPR013221">
    <property type="entry name" value="Mur_ligase_cen"/>
</dbReference>
<evidence type="ECO:0000259" key="13">
    <source>
        <dbReference type="Pfam" id="PF02875"/>
    </source>
</evidence>
<dbReference type="Pfam" id="PF02875">
    <property type="entry name" value="Mur_ligase_C"/>
    <property type="match status" value="1"/>
</dbReference>
<evidence type="ECO:0000256" key="2">
    <source>
        <dbReference type="ARBA" id="ARBA00022598"/>
    </source>
</evidence>
<feature type="domain" description="Mur ligase N-terminal catalytic" evidence="12">
    <location>
        <begin position="28"/>
        <end position="100"/>
    </location>
</feature>
<dbReference type="PANTHER" id="PTHR43024">
    <property type="entry name" value="UDP-N-ACETYLMURAMOYL-TRIPEPTIDE--D-ALANYL-D-ALANINE LIGASE"/>
    <property type="match status" value="1"/>
</dbReference>
<dbReference type="InterPro" id="IPR005863">
    <property type="entry name" value="UDP-N-AcMur_synth"/>
</dbReference>
<comment type="function">
    <text evidence="10 11">Involved in cell wall formation. Catalyzes the final step in the synthesis of UDP-N-acetylmuramoyl-pentapeptide, the precursor of murein.</text>
</comment>
<dbReference type="Gene3D" id="3.90.190.20">
    <property type="entry name" value="Mur ligase, C-terminal domain"/>
    <property type="match status" value="1"/>
</dbReference>
<keyword evidence="16" id="KW-1185">Reference proteome</keyword>
<comment type="caution">
    <text evidence="15">The sequence shown here is derived from an EMBL/GenBank/DDBJ whole genome shotgun (WGS) entry which is preliminary data.</text>
</comment>
<dbReference type="GO" id="GO:0071555">
    <property type="term" value="P:cell wall organization"/>
    <property type="evidence" value="ECO:0007669"/>
    <property type="project" value="UniProtKB-KW"/>
</dbReference>
<keyword evidence="9 10" id="KW-0961">Cell wall biogenesis/degradation</keyword>
<dbReference type="InterPro" id="IPR051046">
    <property type="entry name" value="MurCDEF_CellWall_CoF430Synth"/>
</dbReference>
<name>A0A366HX61_9BACT</name>
<dbReference type="GO" id="GO:0047480">
    <property type="term" value="F:UDP-N-acetylmuramoyl-tripeptide-D-alanyl-D-alanine ligase activity"/>
    <property type="evidence" value="ECO:0007669"/>
    <property type="project" value="UniProtKB-UniRule"/>
</dbReference>
<evidence type="ECO:0000256" key="9">
    <source>
        <dbReference type="ARBA" id="ARBA00023316"/>
    </source>
</evidence>
<comment type="subcellular location">
    <subcellularLocation>
        <location evidence="10 11">Cytoplasm</location>
    </subcellularLocation>
</comment>
<evidence type="ECO:0000256" key="4">
    <source>
        <dbReference type="ARBA" id="ARBA00022741"/>
    </source>
</evidence>
<evidence type="ECO:0000313" key="16">
    <source>
        <dbReference type="Proteomes" id="UP000253426"/>
    </source>
</evidence>
<dbReference type="Pfam" id="PF08245">
    <property type="entry name" value="Mur_ligase_M"/>
    <property type="match status" value="1"/>
</dbReference>
<feature type="domain" description="Mur ligase C-terminal" evidence="13">
    <location>
        <begin position="319"/>
        <end position="444"/>
    </location>
</feature>
<evidence type="ECO:0000313" key="15">
    <source>
        <dbReference type="EMBL" id="RBP48075.1"/>
    </source>
</evidence>
<dbReference type="GO" id="GO:0008766">
    <property type="term" value="F:UDP-N-acetylmuramoylalanyl-D-glutamyl-2,6-diaminopimelate-D-alanyl-D-alanine ligase activity"/>
    <property type="evidence" value="ECO:0007669"/>
    <property type="project" value="RHEA"/>
</dbReference>
<comment type="catalytic activity">
    <reaction evidence="10 11">
        <text>D-alanyl-D-alanine + UDP-N-acetyl-alpha-D-muramoyl-L-alanyl-gamma-D-glutamyl-meso-2,6-diaminopimelate + ATP = UDP-N-acetyl-alpha-D-muramoyl-L-alanyl-gamma-D-glutamyl-meso-2,6-diaminopimeloyl-D-alanyl-D-alanine + ADP + phosphate + H(+)</text>
        <dbReference type="Rhea" id="RHEA:28374"/>
        <dbReference type="ChEBI" id="CHEBI:15378"/>
        <dbReference type="ChEBI" id="CHEBI:30616"/>
        <dbReference type="ChEBI" id="CHEBI:43474"/>
        <dbReference type="ChEBI" id="CHEBI:57822"/>
        <dbReference type="ChEBI" id="CHEBI:61386"/>
        <dbReference type="ChEBI" id="CHEBI:83905"/>
        <dbReference type="ChEBI" id="CHEBI:456216"/>
        <dbReference type="EC" id="6.3.2.10"/>
    </reaction>
</comment>
<dbReference type="InterPro" id="IPR036615">
    <property type="entry name" value="Mur_ligase_C_dom_sf"/>
</dbReference>
<evidence type="ECO:0000256" key="6">
    <source>
        <dbReference type="ARBA" id="ARBA00022960"/>
    </source>
</evidence>
<keyword evidence="3 10" id="KW-0132">Cell division</keyword>
<dbReference type="GO" id="GO:0008360">
    <property type="term" value="P:regulation of cell shape"/>
    <property type="evidence" value="ECO:0007669"/>
    <property type="project" value="UniProtKB-KW"/>
</dbReference>
<evidence type="ECO:0000259" key="12">
    <source>
        <dbReference type="Pfam" id="PF01225"/>
    </source>
</evidence>
<organism evidence="15 16">
    <name type="scientific">Roseimicrobium gellanilyticum</name>
    <dbReference type="NCBI Taxonomy" id="748857"/>
    <lineage>
        <taxon>Bacteria</taxon>
        <taxon>Pseudomonadati</taxon>
        <taxon>Verrucomicrobiota</taxon>
        <taxon>Verrucomicrobiia</taxon>
        <taxon>Verrucomicrobiales</taxon>
        <taxon>Verrucomicrobiaceae</taxon>
        <taxon>Roseimicrobium</taxon>
    </lineage>
</organism>
<dbReference type="OrthoDB" id="9801978at2"/>
<dbReference type="InterPro" id="IPR000713">
    <property type="entry name" value="Mur_ligase_N"/>
</dbReference>
<keyword evidence="7 10" id="KW-0573">Peptidoglycan synthesis</keyword>
<evidence type="ECO:0000256" key="1">
    <source>
        <dbReference type="ARBA" id="ARBA00022490"/>
    </source>
</evidence>
<evidence type="ECO:0000256" key="10">
    <source>
        <dbReference type="HAMAP-Rule" id="MF_02019"/>
    </source>
</evidence>
<dbReference type="EC" id="6.3.2.10" evidence="10 11"/>
<keyword evidence="1 10" id="KW-0963">Cytoplasm</keyword>
<keyword evidence="5 10" id="KW-0067">ATP-binding</keyword>
<evidence type="ECO:0000259" key="14">
    <source>
        <dbReference type="Pfam" id="PF08245"/>
    </source>
</evidence>
<dbReference type="AlphaFoldDB" id="A0A366HX61"/>